<dbReference type="PATRIC" id="fig|111780.3.peg.2480"/>
<keyword evidence="1" id="KW-0472">Membrane</keyword>
<feature type="transmembrane region" description="Helical" evidence="1">
    <location>
        <begin position="20"/>
        <end position="38"/>
    </location>
</feature>
<name>K9XW77_STAC7</name>
<evidence type="ECO:0000313" key="3">
    <source>
        <dbReference type="Proteomes" id="UP000010473"/>
    </source>
</evidence>
<evidence type="ECO:0000313" key="2">
    <source>
        <dbReference type="EMBL" id="AFZ35922.1"/>
    </source>
</evidence>
<dbReference type="EMBL" id="CP003653">
    <property type="protein sequence ID" value="AFZ35922.1"/>
    <property type="molecule type" value="Genomic_DNA"/>
</dbReference>
<dbReference type="KEGG" id="scs:Sta7437_2382"/>
<sequence>MRGRKTRRIPEAELSLDSFLDIVANIIGVLIFITLFVATQAMNQKEVTILAKSEQGENRVKNPRYIECREDGVVVYPSKEFVPQAQLQNPNSALQKLINSIQNNKDKEYLIVALRPSGIDVFNQVRNLVQGKGIDIGYEPLDSGWNLNVQGEVVNEKKKTSQN</sequence>
<dbReference type="RefSeq" id="WP_015193590.1">
    <property type="nucleotide sequence ID" value="NC_019748.1"/>
</dbReference>
<keyword evidence="1" id="KW-1133">Transmembrane helix</keyword>
<dbReference type="Proteomes" id="UP000010473">
    <property type="component" value="Chromosome"/>
</dbReference>
<dbReference type="eggNOG" id="ENOG50316GF">
    <property type="taxonomic scope" value="Bacteria"/>
</dbReference>
<keyword evidence="1" id="KW-0812">Transmembrane</keyword>
<dbReference type="STRING" id="111780.Sta7437_2382"/>
<dbReference type="AlphaFoldDB" id="K9XW77"/>
<reference evidence="3" key="1">
    <citation type="journal article" date="2013" name="Proc. Natl. Acad. Sci. U.S.A.">
        <title>Improving the coverage of the cyanobacterial phylum using diversity-driven genome sequencing.</title>
        <authorList>
            <person name="Shih P.M."/>
            <person name="Wu D."/>
            <person name="Latifi A."/>
            <person name="Axen S.D."/>
            <person name="Fewer D.P."/>
            <person name="Talla E."/>
            <person name="Calteau A."/>
            <person name="Cai F."/>
            <person name="Tandeau de Marsac N."/>
            <person name="Rippka R."/>
            <person name="Herdman M."/>
            <person name="Sivonen K."/>
            <person name="Coursin T."/>
            <person name="Laurent T."/>
            <person name="Goodwin L."/>
            <person name="Nolan M."/>
            <person name="Davenport K.W."/>
            <person name="Han C.S."/>
            <person name="Rubin E.M."/>
            <person name="Eisen J.A."/>
            <person name="Woyke T."/>
            <person name="Gugger M."/>
            <person name="Kerfeld C.A."/>
        </authorList>
    </citation>
    <scope>NUCLEOTIDE SEQUENCE [LARGE SCALE GENOMIC DNA]</scope>
    <source>
        <strain evidence="3">ATCC 29371 / PCC 7437</strain>
    </source>
</reference>
<dbReference type="OrthoDB" id="424753at2"/>
<keyword evidence="3" id="KW-1185">Reference proteome</keyword>
<evidence type="ECO:0000256" key="1">
    <source>
        <dbReference type="SAM" id="Phobius"/>
    </source>
</evidence>
<gene>
    <name evidence="2" type="ordered locus">Sta7437_2382</name>
</gene>
<accession>K9XW77</accession>
<proteinExistence type="predicted"/>
<dbReference type="HOGENOM" id="CLU_1748753_0_0_3"/>
<organism evidence="2 3">
    <name type="scientific">Stanieria cyanosphaera (strain ATCC 29371 / PCC 7437)</name>
    <dbReference type="NCBI Taxonomy" id="111780"/>
    <lineage>
        <taxon>Bacteria</taxon>
        <taxon>Bacillati</taxon>
        <taxon>Cyanobacteriota</taxon>
        <taxon>Cyanophyceae</taxon>
        <taxon>Pleurocapsales</taxon>
        <taxon>Dermocarpellaceae</taxon>
        <taxon>Stanieria</taxon>
    </lineage>
</organism>
<protein>
    <submittedName>
        <fullName evidence="2">Uncharacterized protein</fullName>
    </submittedName>
</protein>